<sequence length="144" mass="15929">MKSTLLAVLVISLSYYDMQAQSIAPASPGYIKYQEAIPKHSFYKRIRKTSPIRDGVGTINKLTNDISAISKMADGTASTDKLAFILTNSLENFDSVTRTGKPALRIIPVGQYTYAGYVQLLLTRQMELLSKPRPVTAKKSGWLL</sequence>
<dbReference type="EMBL" id="JAGHKO010000001">
    <property type="protein sequence ID" value="MBO9200326.1"/>
    <property type="molecule type" value="Genomic_DNA"/>
</dbReference>
<dbReference type="Proteomes" id="UP000677244">
    <property type="component" value="Unassembled WGS sequence"/>
</dbReference>
<evidence type="ECO:0000313" key="1">
    <source>
        <dbReference type="EMBL" id="MBO9200326.1"/>
    </source>
</evidence>
<protein>
    <submittedName>
        <fullName evidence="1">Uncharacterized protein</fullName>
    </submittedName>
</protein>
<comment type="caution">
    <text evidence="1">The sequence shown here is derived from an EMBL/GenBank/DDBJ whole genome shotgun (WGS) entry which is preliminary data.</text>
</comment>
<gene>
    <name evidence="1" type="ORF">J7I42_08655</name>
</gene>
<dbReference type="RefSeq" id="WP_209138374.1">
    <property type="nucleotide sequence ID" value="NZ_JAGHKO010000001.1"/>
</dbReference>
<evidence type="ECO:0000313" key="2">
    <source>
        <dbReference type="Proteomes" id="UP000677244"/>
    </source>
</evidence>
<keyword evidence="2" id="KW-1185">Reference proteome</keyword>
<reference evidence="1 2" key="1">
    <citation type="submission" date="2021-03" db="EMBL/GenBank/DDBJ databases">
        <title>Assistant Professor.</title>
        <authorList>
            <person name="Huq M.A."/>
        </authorList>
    </citation>
    <scope>NUCLEOTIDE SEQUENCE [LARGE SCALE GENOMIC DNA]</scope>
    <source>
        <strain evidence="1 2">MAH-29</strain>
    </source>
</reference>
<name>A0ABS3YQY9_9BACT</name>
<proteinExistence type="predicted"/>
<accession>A0ABS3YQY9</accession>
<organism evidence="1 2">
    <name type="scientific">Niastella soli</name>
    <dbReference type="NCBI Taxonomy" id="2821487"/>
    <lineage>
        <taxon>Bacteria</taxon>
        <taxon>Pseudomonadati</taxon>
        <taxon>Bacteroidota</taxon>
        <taxon>Chitinophagia</taxon>
        <taxon>Chitinophagales</taxon>
        <taxon>Chitinophagaceae</taxon>
        <taxon>Niastella</taxon>
    </lineage>
</organism>